<feature type="compositionally biased region" description="Low complexity" evidence="2">
    <location>
        <begin position="586"/>
        <end position="598"/>
    </location>
</feature>
<evidence type="ECO:0000256" key="1">
    <source>
        <dbReference type="SAM" id="Coils"/>
    </source>
</evidence>
<feature type="region of interest" description="Disordered" evidence="2">
    <location>
        <begin position="1262"/>
        <end position="1313"/>
    </location>
</feature>
<feature type="compositionally biased region" description="Basic and acidic residues" evidence="2">
    <location>
        <begin position="1120"/>
        <end position="1129"/>
    </location>
</feature>
<reference evidence="3 4" key="1">
    <citation type="submission" date="2015-01" db="EMBL/GenBank/DDBJ databases">
        <title>Evolution of Trichinella species and genotypes.</title>
        <authorList>
            <person name="Korhonen P.K."/>
            <person name="Edoardo P."/>
            <person name="Giuseppe L.R."/>
            <person name="Gasser R.B."/>
        </authorList>
    </citation>
    <scope>NUCLEOTIDE SEQUENCE [LARGE SCALE GENOMIC DNA]</scope>
    <source>
        <strain evidence="3">ISS417</strain>
    </source>
</reference>
<evidence type="ECO:0000256" key="2">
    <source>
        <dbReference type="SAM" id="MobiDB-lite"/>
    </source>
</evidence>
<comment type="caution">
    <text evidence="3">The sequence shown here is derived from an EMBL/GenBank/DDBJ whole genome shotgun (WGS) entry which is preliminary data.</text>
</comment>
<sequence>MKCFISTSNNHQLIDKLGQIAGQIRLHESEQLVFIVFIKNRIIMECDDEDYSNSSNGASVSEIAALAVESVQDHFRIATLNFKEHSCMQMAEKSRMVIEDGHGKEIEMLQKLCDDKQRILDDTTNEMTKMREKERDELAIMKGKLNGAEAINEKLKYEVQLLREGWQNAIKRHKEELDAKNNEIDLYRRQIEDIESLKNIFNGKINDITAETYLILKSNTDLKQKYLSAIEEIEEKKRELKTLQNFLDEKENTIAVLSEKLTLNEHVEKVLMESEALFGDFDLPATSTAYFLKNTKLSVCQLNGLYLQCRESLKKIVAENTTLKKDLLSITNHCKSDLRPKLEAEVQRRMNLEIQCNEFESSIKEIQSKISRGECGADILKSENQKFGQGKSEDSLCRTKEEVYTVESMGGQQRSLYTEVGSLRSLLEIERSRYATVEQLLNECRSELEKVNKEKDALKSEIGCLRGVEAGLKHRLAELTGENAQLEEWTVAKQRCEKAIEEVTSQLRLVEARPLPPSPEIQLHLHQPETADGQCARLQMENAILLAAMDQLVEQNKQELQRYTENRQQLCDQVNQLERENRELAAELSSGNNASSGNAAGGGGGSRADSNLIQSGVDVAVVDAMAFVCEAGDDDNNQPTLDQLQRCLTRYKCMEEQRRAEEDEKQQCGIVGSELLEAFDRQRQLTDRLAYCESALARSVCEHTAAGRRARSAGWEAESWRRKWLIQCAQLSRLKRKLVASKCKIVQLKNALQLSGEKIQSHTASWKREKKTLRDHFQRKLREYEKNEIHMNRLLPELERQLAVKQKALFDTEMALQEARTDCSIEVKRRQDAESQLEQFIGVISLDVEADASSYMEKSQNEPILKQQLIKSQAMVAHLEAQLESQRQLELALISRLDRLRQYSNTAFYAQCRRNALKRSLQFCKGALAKAEKKCRRLGAGKRSLLLLTEGMRSFLKKLEITDTELDGKFSLLDQRFEELTNIQMHMARERLYQTLRSARTELASRVEAEKQLTDLLNRAEQKISELMGKSGDQVCGEMEVVHGCELAEEADKSLPETTGNDIPQSSSPSRVDEHPMEEEQSTVPTAPKKIDLVGDDQSPKKSSPTSVVSVKPAPVPTEKPGKFNERKTAASVAVSSSSGSTWSRTQVITSHKQKSNIPSLLSPECLLQPVQLIGRNFHPVLCSIVPAVPFHPGIELLNPLQPSDLPPPTLRHSNLVSVKLVPCDPASLRHATGRVRGVGVHAAPQTSVAQEMMANAVANQQLQSPTLDTNRNSRRRPIVWESTDEQQLERSPRGRARGRSRKRTPRPGEQTRAKFVNGVLINGDKTRGVNMTAEVVAPDRMKGLRTKGLSIRGVSALGDSMMGFNKLGDKTIGLRMNGLRMIGQSTSGEMISGNITTGESIAELITLGDNVSVPSAKGDNMIGPSTAGDKTAVDSRIGLRITGARTLGARFFAHFTDMIHQSNPTFCFVQLQIQLLFLQKGKTIIGHIGVLILG</sequence>
<feature type="coiled-coil region" evidence="1">
    <location>
        <begin position="106"/>
        <end position="133"/>
    </location>
</feature>
<feature type="region of interest" description="Disordered" evidence="2">
    <location>
        <begin position="586"/>
        <end position="607"/>
    </location>
</feature>
<dbReference type="Proteomes" id="UP000055048">
    <property type="component" value="Unassembled WGS sequence"/>
</dbReference>
<dbReference type="OrthoDB" id="5918959at2759"/>
<organism evidence="3 4">
    <name type="scientific">Trichinella murrelli</name>
    <dbReference type="NCBI Taxonomy" id="144512"/>
    <lineage>
        <taxon>Eukaryota</taxon>
        <taxon>Metazoa</taxon>
        <taxon>Ecdysozoa</taxon>
        <taxon>Nematoda</taxon>
        <taxon>Enoplea</taxon>
        <taxon>Dorylaimia</taxon>
        <taxon>Trichinellida</taxon>
        <taxon>Trichinellidae</taxon>
        <taxon>Trichinella</taxon>
    </lineage>
</organism>
<dbReference type="EMBL" id="JYDJ01000258">
    <property type="protein sequence ID" value="KRX38675.1"/>
    <property type="molecule type" value="Genomic_DNA"/>
</dbReference>
<keyword evidence="4" id="KW-1185">Reference proteome</keyword>
<keyword evidence="1" id="KW-0175">Coiled coil</keyword>
<accession>A0A0V0TJJ3</accession>
<feature type="coiled-coil region" evidence="1">
    <location>
        <begin position="731"/>
        <end position="801"/>
    </location>
</feature>
<evidence type="ECO:0000313" key="4">
    <source>
        <dbReference type="Proteomes" id="UP000055048"/>
    </source>
</evidence>
<proteinExistence type="predicted"/>
<feature type="compositionally biased region" description="Low complexity" evidence="2">
    <location>
        <begin position="1101"/>
        <end position="1113"/>
    </location>
</feature>
<name>A0A0V0TJJ3_9BILA</name>
<dbReference type="STRING" id="144512.A0A0V0TJJ3"/>
<feature type="coiled-coil region" evidence="1">
    <location>
        <begin position="163"/>
        <end position="260"/>
    </location>
</feature>
<feature type="region of interest" description="Disordered" evidence="2">
    <location>
        <begin position="1051"/>
        <end position="1129"/>
    </location>
</feature>
<feature type="compositionally biased region" description="Polar residues" evidence="2">
    <location>
        <begin position="1056"/>
        <end position="1070"/>
    </location>
</feature>
<protein>
    <submittedName>
        <fullName evidence="3">Uncharacterized protein</fullName>
    </submittedName>
</protein>
<feature type="compositionally biased region" description="Basic residues" evidence="2">
    <location>
        <begin position="1294"/>
        <end position="1306"/>
    </location>
</feature>
<gene>
    <name evidence="3" type="ORF">T05_5470</name>
</gene>
<evidence type="ECO:0000313" key="3">
    <source>
        <dbReference type="EMBL" id="KRX38675.1"/>
    </source>
</evidence>
<feature type="compositionally biased region" description="Polar residues" evidence="2">
    <location>
        <begin position="1262"/>
        <end position="1271"/>
    </location>
</feature>
<feature type="coiled-coil region" evidence="1">
    <location>
        <begin position="434"/>
        <end position="461"/>
    </location>
</feature>